<organism evidence="1 2">
    <name type="scientific">Araneus ventricosus</name>
    <name type="common">Orbweaver spider</name>
    <name type="synonym">Epeira ventricosa</name>
    <dbReference type="NCBI Taxonomy" id="182803"/>
    <lineage>
        <taxon>Eukaryota</taxon>
        <taxon>Metazoa</taxon>
        <taxon>Ecdysozoa</taxon>
        <taxon>Arthropoda</taxon>
        <taxon>Chelicerata</taxon>
        <taxon>Arachnida</taxon>
        <taxon>Araneae</taxon>
        <taxon>Araneomorphae</taxon>
        <taxon>Entelegynae</taxon>
        <taxon>Araneoidea</taxon>
        <taxon>Araneidae</taxon>
        <taxon>Araneus</taxon>
    </lineage>
</organism>
<evidence type="ECO:0000313" key="2">
    <source>
        <dbReference type="Proteomes" id="UP000499080"/>
    </source>
</evidence>
<keyword evidence="2" id="KW-1185">Reference proteome</keyword>
<protein>
    <submittedName>
        <fullName evidence="1">Uncharacterized protein</fullName>
    </submittedName>
</protein>
<comment type="caution">
    <text evidence="1">The sequence shown here is derived from an EMBL/GenBank/DDBJ whole genome shotgun (WGS) entry which is preliminary data.</text>
</comment>
<accession>A0A4Y2J8Y9</accession>
<reference evidence="1 2" key="1">
    <citation type="journal article" date="2019" name="Sci. Rep.">
        <title>Orb-weaving spider Araneus ventricosus genome elucidates the spidroin gene catalogue.</title>
        <authorList>
            <person name="Kono N."/>
            <person name="Nakamura H."/>
            <person name="Ohtoshi R."/>
            <person name="Moran D.A.P."/>
            <person name="Shinohara A."/>
            <person name="Yoshida Y."/>
            <person name="Fujiwara M."/>
            <person name="Mori M."/>
            <person name="Tomita M."/>
            <person name="Arakawa K."/>
        </authorList>
    </citation>
    <scope>NUCLEOTIDE SEQUENCE [LARGE SCALE GENOMIC DNA]</scope>
</reference>
<sequence length="112" mass="13061">MQIPYVRNSSSRTSLLAEIDRLCHNAREALDPFQNVYKSLQWRCQSCVLANGRNFGHLLNPCNNVEAINIRCFYSFLFFTFRAYVSLLNDAYDQTFTKSERSVEITLYIKSC</sequence>
<dbReference type="AlphaFoldDB" id="A0A4Y2J8Y9"/>
<proteinExistence type="predicted"/>
<gene>
    <name evidence="1" type="ORF">AVEN_104108_1</name>
</gene>
<dbReference type="Proteomes" id="UP000499080">
    <property type="component" value="Unassembled WGS sequence"/>
</dbReference>
<evidence type="ECO:0000313" key="1">
    <source>
        <dbReference type="EMBL" id="GBM86500.1"/>
    </source>
</evidence>
<dbReference type="EMBL" id="BGPR01003319">
    <property type="protein sequence ID" value="GBM86500.1"/>
    <property type="molecule type" value="Genomic_DNA"/>
</dbReference>
<name>A0A4Y2J8Y9_ARAVE</name>